<proteinExistence type="predicted"/>
<feature type="transmembrane region" description="Helical" evidence="1">
    <location>
        <begin position="134"/>
        <end position="155"/>
    </location>
</feature>
<dbReference type="AlphaFoldDB" id="A0A8H2K6H3"/>
<reference evidence="2 3" key="1">
    <citation type="submission" date="2019-06" db="EMBL/GenBank/DDBJ databases">
        <title>Sequencing the genomes of 1000 actinobacteria strains.</title>
        <authorList>
            <person name="Klenk H.-P."/>
        </authorList>
    </citation>
    <scope>NUCLEOTIDE SEQUENCE [LARGE SCALE GENOMIC DNA]</scope>
    <source>
        <strain evidence="2 3">DSM 21947</strain>
    </source>
</reference>
<keyword evidence="1" id="KW-1133">Transmembrane helix</keyword>
<dbReference type="Proteomes" id="UP000316560">
    <property type="component" value="Unassembled WGS sequence"/>
</dbReference>
<organism evidence="2 3">
    <name type="scientific">Rhodoglobus vestalii</name>
    <dbReference type="NCBI Taxonomy" id="193384"/>
    <lineage>
        <taxon>Bacteria</taxon>
        <taxon>Bacillati</taxon>
        <taxon>Actinomycetota</taxon>
        <taxon>Actinomycetes</taxon>
        <taxon>Micrococcales</taxon>
        <taxon>Microbacteriaceae</taxon>
        <taxon>Rhodoglobus</taxon>
    </lineage>
</organism>
<accession>A0A8H2K6H3</accession>
<dbReference type="OrthoDB" id="5015959at2"/>
<evidence type="ECO:0000313" key="2">
    <source>
        <dbReference type="EMBL" id="TQO18551.1"/>
    </source>
</evidence>
<name>A0A8H2K6H3_9MICO</name>
<dbReference type="EMBL" id="VFRA01000001">
    <property type="protein sequence ID" value="TQO18551.1"/>
    <property type="molecule type" value="Genomic_DNA"/>
</dbReference>
<evidence type="ECO:0000256" key="1">
    <source>
        <dbReference type="SAM" id="Phobius"/>
    </source>
</evidence>
<keyword evidence="1" id="KW-0472">Membrane</keyword>
<evidence type="ECO:0000313" key="3">
    <source>
        <dbReference type="Proteomes" id="UP000316560"/>
    </source>
</evidence>
<keyword evidence="1" id="KW-0812">Transmembrane</keyword>
<sequence length="215" mass="23751">MSEPLTNTRVLRIATRPPRTRLDKWARRTPRRRLLLGLFAFPYVLFAVVVASLGSAKAPNGALVERASQIEWDRAYVQWLGEIFPPVSTLSARIFLQKLVAIMVQRCFPRSTVVILMVALALNPLSFYNATQNFAAFFGLLLFGLGLSHIVRFITWGNTESGFRVGLYFMVAVLTDATALVCVAAAAVSAPLLSHYRLGQTGVRRAIVMAAKVVL</sequence>
<feature type="transmembrane region" description="Helical" evidence="1">
    <location>
        <begin position="167"/>
        <end position="188"/>
    </location>
</feature>
<gene>
    <name evidence="2" type="ORF">FB472_0070</name>
</gene>
<dbReference type="RefSeq" id="WP_141989158.1">
    <property type="nucleotide sequence ID" value="NZ_VFRA01000001.1"/>
</dbReference>
<feature type="transmembrane region" description="Helical" evidence="1">
    <location>
        <begin position="34"/>
        <end position="56"/>
    </location>
</feature>
<feature type="transmembrane region" description="Helical" evidence="1">
    <location>
        <begin position="108"/>
        <end position="128"/>
    </location>
</feature>
<keyword evidence="3" id="KW-1185">Reference proteome</keyword>
<protein>
    <submittedName>
        <fullName evidence="2">Uncharacterized protein</fullName>
    </submittedName>
</protein>
<comment type="caution">
    <text evidence="2">The sequence shown here is derived from an EMBL/GenBank/DDBJ whole genome shotgun (WGS) entry which is preliminary data.</text>
</comment>